<sequence>MLTWRAGMLTRRAAAPRPGPDILRRVRKRRAGVGGSYRATQRACRQRHANGAENTGRYDTDLRHSEHLSRLAETSLTTTLRASTLKRP</sequence>
<feature type="compositionally biased region" description="Basic and acidic residues" evidence="1">
    <location>
        <begin position="56"/>
        <end position="70"/>
    </location>
</feature>
<accession>A0ABY6RPX8</accession>
<evidence type="ECO:0000256" key="1">
    <source>
        <dbReference type="SAM" id="MobiDB-lite"/>
    </source>
</evidence>
<reference evidence="2 3" key="1">
    <citation type="submission" date="2018-09" db="EMBL/GenBank/DDBJ databases">
        <authorList>
            <person name="Tagini F."/>
        </authorList>
    </citation>
    <scope>NUCLEOTIDE SEQUENCE [LARGE SCALE GENOMIC DNA]</scope>
    <source>
        <strain evidence="2 3">MK4</strain>
    </source>
</reference>
<dbReference type="EMBL" id="UPHM01000130">
    <property type="protein sequence ID" value="VAZ99922.1"/>
    <property type="molecule type" value="Genomic_DNA"/>
</dbReference>
<feature type="region of interest" description="Disordered" evidence="1">
    <location>
        <begin position="29"/>
        <end position="88"/>
    </location>
</feature>
<evidence type="ECO:0000313" key="3">
    <source>
        <dbReference type="Proteomes" id="UP000271464"/>
    </source>
</evidence>
<feature type="compositionally biased region" description="Low complexity" evidence="1">
    <location>
        <begin position="71"/>
        <end position="88"/>
    </location>
</feature>
<comment type="caution">
    <text evidence="2">The sequence shown here is derived from an EMBL/GenBank/DDBJ whole genome shotgun (WGS) entry which is preliminary data.</text>
</comment>
<dbReference type="Proteomes" id="UP000271464">
    <property type="component" value="Unassembled WGS sequence"/>
</dbReference>
<evidence type="ECO:0000313" key="2">
    <source>
        <dbReference type="EMBL" id="VAZ99922.1"/>
    </source>
</evidence>
<gene>
    <name evidence="2" type="ORF">LAUMK4_04772</name>
</gene>
<name>A0ABY6RPX8_9MYCO</name>
<protein>
    <submittedName>
        <fullName evidence="2">Uncharacterized protein</fullName>
    </submittedName>
</protein>
<proteinExistence type="predicted"/>
<organism evidence="2 3">
    <name type="scientific">Mycobacterium persicum</name>
    <dbReference type="NCBI Taxonomy" id="1487726"/>
    <lineage>
        <taxon>Bacteria</taxon>
        <taxon>Bacillati</taxon>
        <taxon>Actinomycetota</taxon>
        <taxon>Actinomycetes</taxon>
        <taxon>Mycobacteriales</taxon>
        <taxon>Mycobacteriaceae</taxon>
        <taxon>Mycobacterium</taxon>
    </lineage>
</organism>
<keyword evidence="3" id="KW-1185">Reference proteome</keyword>